<proteinExistence type="predicted"/>
<comment type="caution">
    <text evidence="1">The sequence shown here is derived from an EMBL/GenBank/DDBJ whole genome shotgun (WGS) entry which is preliminary data.</text>
</comment>
<accession>A0AAN9NQQ3</accession>
<dbReference type="AlphaFoldDB" id="A0AAN9NQQ3"/>
<keyword evidence="2" id="KW-1185">Reference proteome</keyword>
<gene>
    <name evidence="1" type="ORF">VNO80_03023</name>
</gene>
<organism evidence="1 2">
    <name type="scientific">Phaseolus coccineus</name>
    <name type="common">Scarlet runner bean</name>
    <name type="synonym">Phaseolus multiflorus</name>
    <dbReference type="NCBI Taxonomy" id="3886"/>
    <lineage>
        <taxon>Eukaryota</taxon>
        <taxon>Viridiplantae</taxon>
        <taxon>Streptophyta</taxon>
        <taxon>Embryophyta</taxon>
        <taxon>Tracheophyta</taxon>
        <taxon>Spermatophyta</taxon>
        <taxon>Magnoliopsida</taxon>
        <taxon>eudicotyledons</taxon>
        <taxon>Gunneridae</taxon>
        <taxon>Pentapetalae</taxon>
        <taxon>rosids</taxon>
        <taxon>fabids</taxon>
        <taxon>Fabales</taxon>
        <taxon>Fabaceae</taxon>
        <taxon>Papilionoideae</taxon>
        <taxon>50 kb inversion clade</taxon>
        <taxon>NPAAA clade</taxon>
        <taxon>indigoferoid/millettioid clade</taxon>
        <taxon>Phaseoleae</taxon>
        <taxon>Phaseolus</taxon>
    </lineage>
</organism>
<evidence type="ECO:0000313" key="2">
    <source>
        <dbReference type="Proteomes" id="UP001374584"/>
    </source>
</evidence>
<dbReference type="EMBL" id="JAYMYR010000002">
    <property type="protein sequence ID" value="KAK7377595.1"/>
    <property type="molecule type" value="Genomic_DNA"/>
</dbReference>
<name>A0AAN9NQQ3_PHACN</name>
<protein>
    <submittedName>
        <fullName evidence="1">Uncharacterized protein</fullName>
    </submittedName>
</protein>
<dbReference type="Proteomes" id="UP001374584">
    <property type="component" value="Unassembled WGS sequence"/>
</dbReference>
<sequence>MAAKDGFSNKCAGKEYCLMYGVWGKGDGSCESQAKGKVGLMPHSLTAMQRWLMSSVDRSGFTFPVPWLTLMGLFYDVKPPNSTLSLRV</sequence>
<reference evidence="1 2" key="1">
    <citation type="submission" date="2024-01" db="EMBL/GenBank/DDBJ databases">
        <title>The genomes of 5 underutilized Papilionoideae crops provide insights into root nodulation and disease resistanc.</title>
        <authorList>
            <person name="Jiang F."/>
        </authorList>
    </citation>
    <scope>NUCLEOTIDE SEQUENCE [LARGE SCALE GENOMIC DNA]</scope>
    <source>
        <strain evidence="1">JINMINGXINNONG_FW02</strain>
        <tissue evidence="1">Leaves</tissue>
    </source>
</reference>
<evidence type="ECO:0000313" key="1">
    <source>
        <dbReference type="EMBL" id="KAK7377595.1"/>
    </source>
</evidence>